<gene>
    <name evidence="1" type="ORF">E9228_002944</name>
</gene>
<proteinExistence type="predicted"/>
<keyword evidence="2" id="KW-1185">Reference proteome</keyword>
<evidence type="ECO:0000313" key="1">
    <source>
        <dbReference type="EMBL" id="NII42286.1"/>
    </source>
</evidence>
<organism evidence="1 2">
    <name type="scientific">Curtobacterium salicis</name>
    <dbReference type="NCBI Taxonomy" id="1779862"/>
    <lineage>
        <taxon>Bacteria</taxon>
        <taxon>Bacillati</taxon>
        <taxon>Actinomycetota</taxon>
        <taxon>Actinomycetes</taxon>
        <taxon>Micrococcales</taxon>
        <taxon>Microbacteriaceae</taxon>
        <taxon>Curtobacterium</taxon>
    </lineage>
</organism>
<dbReference type="RefSeq" id="WP_166781261.1">
    <property type="nucleotide sequence ID" value="NZ_JAAOYO010000004.1"/>
</dbReference>
<name>A0ABX0T9U9_9MICO</name>
<comment type="caution">
    <text evidence="1">The sequence shown here is derived from an EMBL/GenBank/DDBJ whole genome shotgun (WGS) entry which is preliminary data.</text>
</comment>
<sequence length="74" mass="8614">MVIRQWLVRRREQALEELGEVLRAQDENQAGYLAGGDRNLLVAQVEAMFEEPGARRRLHRADRALDLWTLGGRW</sequence>
<dbReference type="Proteomes" id="UP001318300">
    <property type="component" value="Unassembled WGS sequence"/>
</dbReference>
<accession>A0ABX0T9U9</accession>
<dbReference type="EMBL" id="JAAOYO010000004">
    <property type="protein sequence ID" value="NII42286.1"/>
    <property type="molecule type" value="Genomic_DNA"/>
</dbReference>
<evidence type="ECO:0000313" key="2">
    <source>
        <dbReference type="Proteomes" id="UP001318300"/>
    </source>
</evidence>
<protein>
    <submittedName>
        <fullName evidence="1">Uncharacterized protein</fullName>
    </submittedName>
</protein>
<reference evidence="1 2" key="1">
    <citation type="submission" date="2020-03" db="EMBL/GenBank/DDBJ databases">
        <title>Above-ground endophytic microbial communities from plants in different locations in the United States.</title>
        <authorList>
            <person name="Frank C."/>
        </authorList>
    </citation>
    <scope>NUCLEOTIDE SEQUENCE [LARGE SCALE GENOMIC DNA]</scope>
    <source>
        <strain evidence="1 2">WW7</strain>
    </source>
</reference>